<dbReference type="InterPro" id="IPR036890">
    <property type="entry name" value="HATPase_C_sf"/>
</dbReference>
<evidence type="ECO:0000259" key="13">
    <source>
        <dbReference type="PROSITE" id="PS50109"/>
    </source>
</evidence>
<dbReference type="CDD" id="cd00082">
    <property type="entry name" value="HisKA"/>
    <property type="match status" value="1"/>
</dbReference>
<dbReference type="SUPFAM" id="SSF47384">
    <property type="entry name" value="Homodimeric domain of signal transducing histidine kinase"/>
    <property type="match status" value="1"/>
</dbReference>
<proteinExistence type="predicted"/>
<evidence type="ECO:0000256" key="5">
    <source>
        <dbReference type="ARBA" id="ARBA00022729"/>
    </source>
</evidence>
<evidence type="ECO:0000256" key="4">
    <source>
        <dbReference type="ARBA" id="ARBA00022679"/>
    </source>
</evidence>
<dbReference type="OrthoDB" id="9810730at2"/>
<dbReference type="Proteomes" id="UP000318405">
    <property type="component" value="Unassembled WGS sequence"/>
</dbReference>
<comment type="caution">
    <text evidence="15">The sequence shown here is derived from an EMBL/GenBank/DDBJ whole genome shotgun (WGS) entry which is preliminary data.</text>
</comment>
<evidence type="ECO:0000313" key="15">
    <source>
        <dbReference type="EMBL" id="TSH90422.1"/>
    </source>
</evidence>
<evidence type="ECO:0000256" key="12">
    <source>
        <dbReference type="SAM" id="Phobius"/>
    </source>
</evidence>
<dbReference type="InterPro" id="IPR003661">
    <property type="entry name" value="HisK_dim/P_dom"/>
</dbReference>
<accession>A0A556AC07</accession>
<evidence type="ECO:0000313" key="16">
    <source>
        <dbReference type="Proteomes" id="UP000318405"/>
    </source>
</evidence>
<keyword evidence="3 11" id="KW-0597">Phosphoprotein</keyword>
<evidence type="ECO:0000259" key="14">
    <source>
        <dbReference type="PROSITE" id="PS50110"/>
    </source>
</evidence>
<dbReference type="EMBL" id="VLTJ01000039">
    <property type="protein sequence ID" value="TSH90422.1"/>
    <property type="molecule type" value="Genomic_DNA"/>
</dbReference>
<evidence type="ECO:0000256" key="11">
    <source>
        <dbReference type="PROSITE-ProRule" id="PRU00169"/>
    </source>
</evidence>
<dbReference type="Pfam" id="PF00512">
    <property type="entry name" value="HisKA"/>
    <property type="match status" value="1"/>
</dbReference>
<name>A0A556AC07_9BURK</name>
<feature type="transmembrane region" description="Helical" evidence="12">
    <location>
        <begin position="186"/>
        <end position="202"/>
    </location>
</feature>
<dbReference type="InterPro" id="IPR005467">
    <property type="entry name" value="His_kinase_dom"/>
</dbReference>
<dbReference type="GO" id="GO:0000155">
    <property type="term" value="F:phosphorelay sensor kinase activity"/>
    <property type="evidence" value="ECO:0007669"/>
    <property type="project" value="InterPro"/>
</dbReference>
<organism evidence="15 16">
    <name type="scientific">Verticiella sediminum</name>
    <dbReference type="NCBI Taxonomy" id="1247510"/>
    <lineage>
        <taxon>Bacteria</taxon>
        <taxon>Pseudomonadati</taxon>
        <taxon>Pseudomonadota</taxon>
        <taxon>Betaproteobacteria</taxon>
        <taxon>Burkholderiales</taxon>
        <taxon>Alcaligenaceae</taxon>
        <taxon>Verticiella</taxon>
    </lineage>
</organism>
<keyword evidence="12" id="KW-0812">Transmembrane</keyword>
<dbReference type="SUPFAM" id="SSF52172">
    <property type="entry name" value="CheY-like"/>
    <property type="match status" value="1"/>
</dbReference>
<feature type="transmembrane region" description="Helical" evidence="12">
    <location>
        <begin position="393"/>
        <end position="411"/>
    </location>
</feature>
<dbReference type="SMART" id="SM00387">
    <property type="entry name" value="HATPase_c"/>
    <property type="match status" value="1"/>
</dbReference>
<reference evidence="15 16" key="1">
    <citation type="submission" date="2019-07" db="EMBL/GenBank/DDBJ databases">
        <title>Qingshengfaniella alkalisoli gen. nov., sp. nov., isolated from saline soil.</title>
        <authorList>
            <person name="Xu L."/>
            <person name="Huang X.-X."/>
            <person name="Sun J.-Q."/>
        </authorList>
    </citation>
    <scope>NUCLEOTIDE SEQUENCE [LARGE SCALE GENOMIC DNA]</scope>
    <source>
        <strain evidence="15 16">DSM 27279</strain>
    </source>
</reference>
<dbReference type="SUPFAM" id="SSF55874">
    <property type="entry name" value="ATPase domain of HSP90 chaperone/DNA topoisomerase II/histidine kinase"/>
    <property type="match status" value="1"/>
</dbReference>
<feature type="transmembrane region" description="Helical" evidence="12">
    <location>
        <begin position="263"/>
        <end position="292"/>
    </location>
</feature>
<dbReference type="Pfam" id="PF00072">
    <property type="entry name" value="Response_reg"/>
    <property type="match status" value="1"/>
</dbReference>
<dbReference type="PANTHER" id="PTHR43047:SF64">
    <property type="entry name" value="HISTIDINE KINASE CONTAINING CHEY-HOMOLOGOUS RECEIVER DOMAIN AND PAS DOMAIN-RELATED"/>
    <property type="match status" value="1"/>
</dbReference>
<feature type="transmembrane region" description="Helical" evidence="12">
    <location>
        <begin position="153"/>
        <end position="174"/>
    </location>
</feature>
<feature type="transmembrane region" description="Helical" evidence="12">
    <location>
        <begin position="461"/>
        <end position="481"/>
    </location>
</feature>
<dbReference type="PROSITE" id="PS50110">
    <property type="entry name" value="RESPONSE_REGULATORY"/>
    <property type="match status" value="1"/>
</dbReference>
<comment type="catalytic activity">
    <reaction evidence="1">
        <text>ATP + protein L-histidine = ADP + protein N-phospho-L-histidine.</text>
        <dbReference type="EC" id="2.7.13.3"/>
    </reaction>
</comment>
<keyword evidence="5" id="KW-0732">Signal</keyword>
<keyword evidence="12" id="KW-0472">Membrane</keyword>
<dbReference type="PROSITE" id="PS50109">
    <property type="entry name" value="HIS_KIN"/>
    <property type="match status" value="1"/>
</dbReference>
<protein>
    <recommendedName>
        <fullName evidence="10">Virulence sensor protein BvgS</fullName>
        <ecNumber evidence="2">2.7.13.3</ecNumber>
    </recommendedName>
</protein>
<dbReference type="PRINTS" id="PR00344">
    <property type="entry name" value="BCTRLSENSOR"/>
</dbReference>
<evidence type="ECO:0000256" key="2">
    <source>
        <dbReference type="ARBA" id="ARBA00012438"/>
    </source>
</evidence>
<dbReference type="InterPro" id="IPR004358">
    <property type="entry name" value="Sig_transdc_His_kin-like_C"/>
</dbReference>
<feature type="transmembrane region" description="Helical" evidence="12">
    <location>
        <begin position="614"/>
        <end position="634"/>
    </location>
</feature>
<sequence length="1136" mass="124076">MPGSTPSGPTQRIAAVRRDYNTWVANEMLEDYALRFTPRAFRKWSEFRVANTAVGAVSFLALEAIGGAITLNYGFVNAFWAIVAVSLVIFLTGLPISYYAARHGLDMDLLTRGAGFGYIGSTLTSLIYASFTFIFFALEAAIMALAIELLTGLPLSLGYLLCALAVIPLVTYGVTLISRLQAWTQPLWLLMLVLPYVVILMQEPQSLAGLLAYPGKDGNGGSFNLLLFGSGAAVAAALITQIGEQVDYLRFLPERTARNRWRWWVALVCAGPGWIVPGAAKMLAGAFLAYLLVEAGAPLDKAADPTQMYLLAYGHVFADPSWALLAMAVFVIVSQVKINVTNAYAGSLAWSNFFARLTHSHPGRVVWLVFNVLIAIVLMELGVFGALEHVLAVFGHVAIAWIGALVGDLVINKPLGLSPRHIEFRRAYLYDLNPVGVGSMLAAFLVSILAFAGLFGELAGALSPFLALALALLLAPAIAFATRGRYNLARTPAATPAGCANLRCVICRNRFEPDDMAQCPAYNGFICSLCCTLDARCHDRCKPATAWAAFARSVFEQVLPRSWRPLFHRRLAHYLLVHGSFAVLLGVILGLLYYEEAANLRASAIDPGPLFATFAKLYTVLLLVGGVAAWWLVLARESRLVAQEESDRQTALLLREIEAHGETDAKLQRAKEAAEAANLAKSRFLTGMSHELRAPLNGILGYAQILQRDPAIPAARREAIDVIHRSGRHLLGLIDGLLDISRIEAGKLRLETSEVFFPAFLEQIVRLLRPQAEEKGLVFVCEIETRLPDIVHVDEKRMRQVLINLLSNALKYTEHGEIRLRVRYARELLQFDVQDTGPGIPAQDLERIFLPFERSWAGERQVDTGTGLGLTVCRMLISVMGGEIAVHSRVGEGSCFSVKLFVPEVRILSGQHPPAGVVLGYRGAPRTVLIVDDQAGQRRVLRDMLEPLGFGVLEAPGGITCLDMLQHGRVDLFLLDVSMPEMDGWTLLARLRAAGAHAPALMVSASVMTMDRVAPAGAQPAGFVTKPVILAELLARVGQCLDLEWVMQPSESRASGEAAGLLPDAALPREDAEVLLELGAMGYVKGVLARLDEIESREPQAGPLLRHLRELAASFRLKEYDQVLKNHVRHAYARER</sequence>
<dbReference type="Gene3D" id="1.10.287.130">
    <property type="match status" value="1"/>
</dbReference>
<feature type="transmembrane region" description="Helical" evidence="12">
    <location>
        <begin position="122"/>
        <end position="147"/>
    </location>
</feature>
<keyword evidence="8" id="KW-0843">Virulence</keyword>
<evidence type="ECO:0000256" key="10">
    <source>
        <dbReference type="ARBA" id="ARBA00070152"/>
    </source>
</evidence>
<evidence type="ECO:0000256" key="8">
    <source>
        <dbReference type="ARBA" id="ARBA00023026"/>
    </source>
</evidence>
<keyword evidence="12" id="KW-1133">Transmembrane helix</keyword>
<dbReference type="SMART" id="SM00388">
    <property type="entry name" value="HisKA"/>
    <property type="match status" value="1"/>
</dbReference>
<keyword evidence="7" id="KW-0902">Two-component regulatory system</keyword>
<dbReference type="PANTHER" id="PTHR43047">
    <property type="entry name" value="TWO-COMPONENT HISTIDINE PROTEIN KINASE"/>
    <property type="match status" value="1"/>
</dbReference>
<dbReference type="Gene3D" id="3.30.565.10">
    <property type="entry name" value="Histidine kinase-like ATPase, C-terminal domain"/>
    <property type="match status" value="1"/>
</dbReference>
<feature type="modified residue" description="4-aspartylphosphate" evidence="11">
    <location>
        <position position="976"/>
    </location>
</feature>
<feature type="transmembrane region" description="Helical" evidence="12">
    <location>
        <begin position="432"/>
        <end position="455"/>
    </location>
</feature>
<dbReference type="InterPro" id="IPR001789">
    <property type="entry name" value="Sig_transdc_resp-reg_receiver"/>
</dbReference>
<evidence type="ECO:0000256" key="6">
    <source>
        <dbReference type="ARBA" id="ARBA00022777"/>
    </source>
</evidence>
<dbReference type="Gene3D" id="3.40.50.2300">
    <property type="match status" value="1"/>
</dbReference>
<dbReference type="FunFam" id="3.30.565.10:FF:000010">
    <property type="entry name" value="Sensor histidine kinase RcsC"/>
    <property type="match status" value="1"/>
</dbReference>
<dbReference type="InterPro" id="IPR011006">
    <property type="entry name" value="CheY-like_superfamily"/>
</dbReference>
<feature type="transmembrane region" description="Helical" evidence="12">
    <location>
        <begin position="312"/>
        <end position="333"/>
    </location>
</feature>
<feature type="transmembrane region" description="Helical" evidence="12">
    <location>
        <begin position="79"/>
        <end position="101"/>
    </location>
</feature>
<dbReference type="CDD" id="cd00156">
    <property type="entry name" value="REC"/>
    <property type="match status" value="1"/>
</dbReference>
<feature type="transmembrane region" description="Helical" evidence="12">
    <location>
        <begin position="222"/>
        <end position="242"/>
    </location>
</feature>
<feature type="domain" description="Response regulatory" evidence="14">
    <location>
        <begin position="927"/>
        <end position="1041"/>
    </location>
</feature>
<evidence type="ECO:0000256" key="7">
    <source>
        <dbReference type="ARBA" id="ARBA00023012"/>
    </source>
</evidence>
<dbReference type="SMART" id="SM00448">
    <property type="entry name" value="REC"/>
    <property type="match status" value="1"/>
</dbReference>
<dbReference type="InterPro" id="IPR003594">
    <property type="entry name" value="HATPase_dom"/>
</dbReference>
<dbReference type="EC" id="2.7.13.3" evidence="2"/>
<dbReference type="RefSeq" id="WP_143950338.1">
    <property type="nucleotide sequence ID" value="NZ_BAABMB010000003.1"/>
</dbReference>
<evidence type="ECO:0000256" key="1">
    <source>
        <dbReference type="ARBA" id="ARBA00000085"/>
    </source>
</evidence>
<feature type="transmembrane region" description="Helical" evidence="12">
    <location>
        <begin position="365"/>
        <end position="387"/>
    </location>
</feature>
<keyword evidence="16" id="KW-1185">Reference proteome</keyword>
<keyword evidence="4" id="KW-0808">Transferase</keyword>
<dbReference type="AlphaFoldDB" id="A0A556AC07"/>
<feature type="transmembrane region" description="Helical" evidence="12">
    <location>
        <begin position="571"/>
        <end position="594"/>
    </location>
</feature>
<dbReference type="Gene3D" id="1.10.4160.10">
    <property type="entry name" value="Hydantoin permease"/>
    <property type="match status" value="1"/>
</dbReference>
<gene>
    <name evidence="15" type="ORF">FOZ76_21615</name>
</gene>
<dbReference type="CDD" id="cd16922">
    <property type="entry name" value="HATPase_EvgS-ArcB-TorS-like"/>
    <property type="match status" value="1"/>
</dbReference>
<feature type="domain" description="Histidine kinase" evidence="13">
    <location>
        <begin position="687"/>
        <end position="904"/>
    </location>
</feature>
<dbReference type="InterPro" id="IPR036097">
    <property type="entry name" value="HisK_dim/P_sf"/>
</dbReference>
<feature type="transmembrane region" description="Helical" evidence="12">
    <location>
        <begin position="49"/>
        <end position="73"/>
    </location>
</feature>
<dbReference type="Pfam" id="PF02518">
    <property type="entry name" value="HATPase_c"/>
    <property type="match status" value="1"/>
</dbReference>
<evidence type="ECO:0000256" key="9">
    <source>
        <dbReference type="ARBA" id="ARBA00058004"/>
    </source>
</evidence>
<keyword evidence="6" id="KW-0418">Kinase</keyword>
<evidence type="ECO:0000256" key="3">
    <source>
        <dbReference type="ARBA" id="ARBA00022553"/>
    </source>
</evidence>
<comment type="function">
    <text evidence="9">Member of the two-component regulatory system BvgS/BvgA. Phosphorylates BvgA via a four-step phosphorelay in response to environmental signals.</text>
</comment>